<dbReference type="Gene3D" id="3.40.190.10">
    <property type="entry name" value="Periplasmic binding protein-like II"/>
    <property type="match status" value="2"/>
</dbReference>
<dbReference type="GO" id="GO:0030288">
    <property type="term" value="C:outer membrane-bounded periplasmic space"/>
    <property type="evidence" value="ECO:0007669"/>
    <property type="project" value="TreeGrafter"/>
</dbReference>
<dbReference type="InterPro" id="IPR018313">
    <property type="entry name" value="SBP_3_CS"/>
</dbReference>
<dbReference type="GO" id="GO:0005576">
    <property type="term" value="C:extracellular region"/>
    <property type="evidence" value="ECO:0007669"/>
    <property type="project" value="TreeGrafter"/>
</dbReference>
<evidence type="ECO:0000256" key="3">
    <source>
        <dbReference type="ARBA" id="ARBA00022729"/>
    </source>
</evidence>
<evidence type="ECO:0000259" key="7">
    <source>
        <dbReference type="SMART" id="SM00079"/>
    </source>
</evidence>
<evidence type="ECO:0000256" key="5">
    <source>
        <dbReference type="SAM" id="SignalP"/>
    </source>
</evidence>
<dbReference type="SUPFAM" id="SSF53850">
    <property type="entry name" value="Periplasmic binding protein-like II"/>
    <property type="match status" value="1"/>
</dbReference>
<dbReference type="Proteomes" id="UP000694501">
    <property type="component" value="Unassembled WGS sequence"/>
</dbReference>
<protein>
    <submittedName>
        <fullName evidence="8">Glutamate ABC transporter substrate-binding protein</fullName>
    </submittedName>
</protein>
<evidence type="ECO:0000313" key="8">
    <source>
        <dbReference type="EMBL" id="MBU7600273.1"/>
    </source>
</evidence>
<dbReference type="GO" id="GO:0016020">
    <property type="term" value="C:membrane"/>
    <property type="evidence" value="ECO:0007669"/>
    <property type="project" value="InterPro"/>
</dbReference>
<dbReference type="SMART" id="SM00079">
    <property type="entry name" value="PBPe"/>
    <property type="match status" value="1"/>
</dbReference>
<comment type="caution">
    <text evidence="8">The sequence shown here is derived from an EMBL/GenBank/DDBJ whole genome shotgun (WGS) entry which is preliminary data.</text>
</comment>
<keyword evidence="2" id="KW-0813">Transport</keyword>
<dbReference type="PROSITE" id="PS51257">
    <property type="entry name" value="PROKAR_LIPOPROTEIN"/>
    <property type="match status" value="1"/>
</dbReference>
<dbReference type="EMBL" id="JAELVF020000003">
    <property type="protein sequence ID" value="MBU7600273.1"/>
    <property type="molecule type" value="Genomic_DNA"/>
</dbReference>
<keyword evidence="9" id="KW-1185">Reference proteome</keyword>
<dbReference type="PANTHER" id="PTHR30085:SF6">
    <property type="entry name" value="ABC TRANSPORTER GLUTAMINE-BINDING PROTEIN GLNH"/>
    <property type="match status" value="1"/>
</dbReference>
<dbReference type="InterPro" id="IPR001638">
    <property type="entry name" value="Solute-binding_3/MltF_N"/>
</dbReference>
<dbReference type="InterPro" id="IPR051455">
    <property type="entry name" value="Bact_solute-bind_prot3"/>
</dbReference>
<keyword evidence="3 5" id="KW-0732">Signal</keyword>
<gene>
    <name evidence="8" type="ORF">JGS22_022220</name>
</gene>
<dbReference type="AlphaFoldDB" id="A0A949NAW7"/>
<sequence>MRLRKTSAALAASVAVVLALTACGKEGSAGDDNDEEGPEVPTYTVADDVDVDSPVLKAAQKRGKLIVGSKADQPYLGFQDPSSKKYEGFDVEIAKMIAADLGFDPEKDIQWKTIDSSIRETAVSKGQVDLMIGTYTINDERKKQVAFAGPYYMAGQDLLVRKDDDAIKGPDSIKGKTVCSIKGSTPLRNITENKSEYGAKTIELGKYTDCVKQLVDGQVDAMTTDDAILKGYAAQRPDDLKVVGETFSDEPYGVGIKLGDKALKDAVSDAIEAHIENGDYKKAYEATLGRSGSEFVDPPKLDRS</sequence>
<dbReference type="InterPro" id="IPR001320">
    <property type="entry name" value="Iontro_rcpt_C"/>
</dbReference>
<evidence type="ECO:0000259" key="6">
    <source>
        <dbReference type="SMART" id="SM00062"/>
    </source>
</evidence>
<feature type="signal peptide" evidence="5">
    <location>
        <begin position="1"/>
        <end position="24"/>
    </location>
</feature>
<feature type="domain" description="Ionotropic glutamate receptor C-terminal" evidence="7">
    <location>
        <begin position="64"/>
        <end position="290"/>
    </location>
</feature>
<feature type="domain" description="Solute-binding protein family 3/N-terminal" evidence="6">
    <location>
        <begin position="64"/>
        <end position="291"/>
    </location>
</feature>
<comment type="similarity">
    <text evidence="1 4">Belongs to the bacterial solute-binding protein 3 family.</text>
</comment>
<organism evidence="8 9">
    <name type="scientific">Streptomyces tardus</name>
    <dbReference type="NCBI Taxonomy" id="2780544"/>
    <lineage>
        <taxon>Bacteria</taxon>
        <taxon>Bacillati</taxon>
        <taxon>Actinomycetota</taxon>
        <taxon>Actinomycetes</taxon>
        <taxon>Kitasatosporales</taxon>
        <taxon>Streptomycetaceae</taxon>
        <taxon>Streptomyces</taxon>
    </lineage>
</organism>
<proteinExistence type="inferred from homology"/>
<dbReference type="SMART" id="SM00062">
    <property type="entry name" value="PBPb"/>
    <property type="match status" value="1"/>
</dbReference>
<feature type="chain" id="PRO_5036715397" evidence="5">
    <location>
        <begin position="25"/>
        <end position="304"/>
    </location>
</feature>
<dbReference type="Pfam" id="PF00497">
    <property type="entry name" value="SBP_bac_3"/>
    <property type="match status" value="1"/>
</dbReference>
<evidence type="ECO:0000256" key="4">
    <source>
        <dbReference type="RuleBase" id="RU003744"/>
    </source>
</evidence>
<reference evidence="8" key="1">
    <citation type="submission" date="2021-06" db="EMBL/GenBank/DDBJ databases">
        <title>Sequencing of actinobacteria type strains.</title>
        <authorList>
            <person name="Nguyen G.-S."/>
            <person name="Wentzel A."/>
        </authorList>
    </citation>
    <scope>NUCLEOTIDE SEQUENCE</scope>
    <source>
        <strain evidence="8">P38-E01</strain>
    </source>
</reference>
<evidence type="ECO:0000256" key="2">
    <source>
        <dbReference type="ARBA" id="ARBA00022448"/>
    </source>
</evidence>
<dbReference type="PANTHER" id="PTHR30085">
    <property type="entry name" value="AMINO ACID ABC TRANSPORTER PERMEASE"/>
    <property type="match status" value="1"/>
</dbReference>
<evidence type="ECO:0000256" key="1">
    <source>
        <dbReference type="ARBA" id="ARBA00010333"/>
    </source>
</evidence>
<dbReference type="CDD" id="cd13690">
    <property type="entry name" value="PBP2_GluB"/>
    <property type="match status" value="1"/>
</dbReference>
<dbReference type="GO" id="GO:0015276">
    <property type="term" value="F:ligand-gated monoatomic ion channel activity"/>
    <property type="evidence" value="ECO:0007669"/>
    <property type="project" value="InterPro"/>
</dbReference>
<dbReference type="GO" id="GO:0006865">
    <property type="term" value="P:amino acid transport"/>
    <property type="evidence" value="ECO:0007669"/>
    <property type="project" value="TreeGrafter"/>
</dbReference>
<name>A0A949NAW7_9ACTN</name>
<evidence type="ECO:0000313" key="9">
    <source>
        <dbReference type="Proteomes" id="UP000694501"/>
    </source>
</evidence>
<accession>A0A949NAW7</accession>
<dbReference type="RefSeq" id="WP_211040103.1">
    <property type="nucleotide sequence ID" value="NZ_JAELVF020000003.1"/>
</dbReference>
<dbReference type="PROSITE" id="PS01039">
    <property type="entry name" value="SBP_BACTERIAL_3"/>
    <property type="match status" value="1"/>
</dbReference>